<comment type="caution">
    <text evidence="2">The sequence shown here is derived from an EMBL/GenBank/DDBJ whole genome shotgun (WGS) entry which is preliminary data.</text>
</comment>
<feature type="region of interest" description="Disordered" evidence="1">
    <location>
        <begin position="96"/>
        <end position="130"/>
    </location>
</feature>
<proteinExistence type="predicted"/>
<organism evidence="2 3">
    <name type="scientific">Chaetoceros tenuissimus</name>
    <dbReference type="NCBI Taxonomy" id="426638"/>
    <lineage>
        <taxon>Eukaryota</taxon>
        <taxon>Sar</taxon>
        <taxon>Stramenopiles</taxon>
        <taxon>Ochrophyta</taxon>
        <taxon>Bacillariophyta</taxon>
        <taxon>Coscinodiscophyceae</taxon>
        <taxon>Chaetocerotophycidae</taxon>
        <taxon>Chaetocerotales</taxon>
        <taxon>Chaetocerotaceae</taxon>
        <taxon>Chaetoceros</taxon>
    </lineage>
</organism>
<protein>
    <submittedName>
        <fullName evidence="2">Uncharacterized protein</fullName>
    </submittedName>
</protein>
<evidence type="ECO:0000313" key="2">
    <source>
        <dbReference type="EMBL" id="GFH44677.1"/>
    </source>
</evidence>
<accession>A0AAD3CEK6</accession>
<dbReference type="Proteomes" id="UP001054902">
    <property type="component" value="Unassembled WGS sequence"/>
</dbReference>
<evidence type="ECO:0000313" key="3">
    <source>
        <dbReference type="Proteomes" id="UP001054902"/>
    </source>
</evidence>
<name>A0AAD3CEK6_9STRA</name>
<gene>
    <name evidence="2" type="ORF">CTEN210_01151</name>
</gene>
<dbReference type="AlphaFoldDB" id="A0AAD3CEK6"/>
<reference evidence="2 3" key="1">
    <citation type="journal article" date="2021" name="Sci. Rep.">
        <title>The genome of the diatom Chaetoceros tenuissimus carries an ancient integrated fragment of an extant virus.</title>
        <authorList>
            <person name="Hongo Y."/>
            <person name="Kimura K."/>
            <person name="Takaki Y."/>
            <person name="Yoshida Y."/>
            <person name="Baba S."/>
            <person name="Kobayashi G."/>
            <person name="Nagasaki K."/>
            <person name="Hano T."/>
            <person name="Tomaru Y."/>
        </authorList>
    </citation>
    <scope>NUCLEOTIDE SEQUENCE [LARGE SCALE GENOMIC DNA]</scope>
    <source>
        <strain evidence="2 3">NIES-3715</strain>
    </source>
</reference>
<keyword evidence="3" id="KW-1185">Reference proteome</keyword>
<dbReference type="EMBL" id="BLLK01000020">
    <property type="protein sequence ID" value="GFH44677.1"/>
    <property type="molecule type" value="Genomic_DNA"/>
</dbReference>
<sequence length="632" mass="68457">MSPSISNAPTDTCLDVPDWSDSYGDGCNWYDDWYRGLKRLKKGTKTHDHDDDDDDVPYYYDDACDYFANYTGTYGLGVNDACCICGGGTGEEGFTVPSATPSISSSPSKSSPPSTAPSVSAAPSISSAPSISPTEFCLDVPDWTDSSGDGCNWYDDWYRGLKHLKKGTRHDDDNYNYDDDYYYDDACEHWANHTGTYGLGVNDACCICGGGTGEEGFSMPSGTPSISSAPSVSPSLSAAPSVQCFNIPDWTDMFGDSCDFYTSKHSCQQFATAIGVDNMGPLEACCGCGGGVTEAPSPSPSSLPSISFLPTSGSPNSVKVEVNLELPVDSTEEEIDKAKDLLEEAIRNQPRFQGKDVEVKITVIVNDRRNLKMNSLKNIGRSVTFLVEIISKANVESLTTPENLNDLTVAFEQEAANAGIEIRATMQVFVVPESPNPCRGVTCGGHGVCRVISSTEITCVCENTFEAVIGKKSRPTCICPKNTVLMANVNRCISITDTPSKSPSFPPTMKPTVSPTGEIDERCMDSTLKMKIEINGEKRVKQCEWVARKEDVTITAKRCTIPSVASHCPVSCKDYMSDCIVDSEARFKVSVNQDDTTKTVLRYCAWAARKPDERCFYDGVGVTCRKSCANLA</sequence>
<evidence type="ECO:0000256" key="1">
    <source>
        <dbReference type="SAM" id="MobiDB-lite"/>
    </source>
</evidence>